<dbReference type="GeneID" id="106462319"/>
<evidence type="ECO:0000313" key="2">
    <source>
        <dbReference type="Proteomes" id="UP000694941"/>
    </source>
</evidence>
<dbReference type="RefSeq" id="XP_022245241.1">
    <property type="nucleotide sequence ID" value="XM_022389533.1"/>
</dbReference>
<feature type="region of interest" description="Disordered" evidence="1">
    <location>
        <begin position="225"/>
        <end position="246"/>
    </location>
</feature>
<evidence type="ECO:0000256" key="1">
    <source>
        <dbReference type="SAM" id="MobiDB-lite"/>
    </source>
</evidence>
<keyword evidence="2" id="KW-1185">Reference proteome</keyword>
<name>A0ABM1SNN5_LIMPO</name>
<sequence length="486" mass="55288">MLHRAKDIKEKQWLEAYVHRLGRLAAEMEQSSTPRHKPNLFFQKDYVVQPPPHSAIWTRHNDLPGGYNDDISQKKIHSINEAPKLLKSMAENDELVQQLHSQPINSKMTFSNSPVTSQVPLQEPAIKAAVASSPTPALSTNIGNQNSLPKLALRKKLLKQILKKIHLLEKLGGAKEDVLTILKRDQEYLDDPEEVKDMTVEEGAAEGELAANDIIENLRTVAPSADDLPADYQEDLSKKSSGSTKEVPIPVLQNEGLGNEQDDSIYLVDEQAIPTVRNDELKNKQHDVSYKTDERVIPAVQNDEQDEISYNTGEKTVSVVQNDVMKNEHDEVGYKIDEIIIPAVRNDELNNEQDDISYNTGEKTFPVARNDVMKNEQDRLRYNMGKNTAPVVRNEELEKERDNENYKIDDELVRQLEEEKFIIISTTTPLSGDTIEYMKTEPEMRDTIHGVLTENKHTPQKKDTSKNSLEQMMKRLSEDVTRHVMK</sequence>
<proteinExistence type="predicted"/>
<evidence type="ECO:0000313" key="3">
    <source>
        <dbReference type="RefSeq" id="XP_022245241.1"/>
    </source>
</evidence>
<protein>
    <submittedName>
        <fullName evidence="3">Uncharacterized protein LOC106462319</fullName>
    </submittedName>
</protein>
<organism evidence="2 3">
    <name type="scientific">Limulus polyphemus</name>
    <name type="common">Atlantic horseshoe crab</name>
    <dbReference type="NCBI Taxonomy" id="6850"/>
    <lineage>
        <taxon>Eukaryota</taxon>
        <taxon>Metazoa</taxon>
        <taxon>Ecdysozoa</taxon>
        <taxon>Arthropoda</taxon>
        <taxon>Chelicerata</taxon>
        <taxon>Merostomata</taxon>
        <taxon>Xiphosura</taxon>
        <taxon>Limulidae</taxon>
        <taxon>Limulus</taxon>
    </lineage>
</organism>
<reference evidence="3" key="1">
    <citation type="submission" date="2025-08" db="UniProtKB">
        <authorList>
            <consortium name="RefSeq"/>
        </authorList>
    </citation>
    <scope>IDENTIFICATION</scope>
    <source>
        <tissue evidence="3">Muscle</tissue>
    </source>
</reference>
<dbReference type="Proteomes" id="UP000694941">
    <property type="component" value="Unplaced"/>
</dbReference>
<gene>
    <name evidence="3" type="primary">LOC106462319</name>
</gene>
<accession>A0ABM1SNN5</accession>